<feature type="compositionally biased region" description="Polar residues" evidence="1">
    <location>
        <begin position="16"/>
        <end position="31"/>
    </location>
</feature>
<reference evidence="3" key="1">
    <citation type="submission" date="2019-03" db="EMBL/GenBank/DDBJ databases">
        <title>Long read genome sequence of the mycoparasitic Pythium oligandrum ATCC 38472 isolated from sugarbeet rhizosphere.</title>
        <authorList>
            <person name="Gaulin E."/>
        </authorList>
    </citation>
    <scope>NUCLEOTIDE SEQUENCE</scope>
    <source>
        <strain evidence="3">ATCC 38472_TT</strain>
    </source>
</reference>
<dbReference type="AlphaFoldDB" id="A0A8K1CE95"/>
<dbReference type="Pfam" id="PF24906">
    <property type="entry name" value="Zf_WRKY19"/>
    <property type="match status" value="2"/>
</dbReference>
<dbReference type="PANTHER" id="PTHR31827:SF1">
    <property type="entry name" value="EMB|CAB89363.1"/>
    <property type="match status" value="1"/>
</dbReference>
<proteinExistence type="predicted"/>
<evidence type="ECO:0000313" key="4">
    <source>
        <dbReference type="Proteomes" id="UP000794436"/>
    </source>
</evidence>
<evidence type="ECO:0000259" key="2">
    <source>
        <dbReference type="Pfam" id="PF24906"/>
    </source>
</evidence>
<accession>A0A8K1CE95</accession>
<feature type="region of interest" description="Disordered" evidence="1">
    <location>
        <begin position="16"/>
        <end position="41"/>
    </location>
</feature>
<dbReference type="EMBL" id="SPLM01000076">
    <property type="protein sequence ID" value="TMW61444.1"/>
    <property type="molecule type" value="Genomic_DNA"/>
</dbReference>
<dbReference type="Proteomes" id="UP000794436">
    <property type="component" value="Unassembled WGS sequence"/>
</dbReference>
<feature type="domain" description="WRKY19-like zinc finger" evidence="2">
    <location>
        <begin position="112"/>
        <end position="135"/>
    </location>
</feature>
<gene>
    <name evidence="3" type="ORF">Poli38472_012635</name>
</gene>
<evidence type="ECO:0000313" key="3">
    <source>
        <dbReference type="EMBL" id="TMW61444.1"/>
    </source>
</evidence>
<dbReference type="PANTHER" id="PTHR31827">
    <property type="entry name" value="EMB|CAB89363.1"/>
    <property type="match status" value="1"/>
</dbReference>
<evidence type="ECO:0000256" key="1">
    <source>
        <dbReference type="SAM" id="MobiDB-lite"/>
    </source>
</evidence>
<feature type="domain" description="WRKY19-like zinc finger" evidence="2">
    <location>
        <begin position="163"/>
        <end position="183"/>
    </location>
</feature>
<dbReference type="OrthoDB" id="77038at2759"/>
<keyword evidence="4" id="KW-1185">Reference proteome</keyword>
<sequence length="213" mass="23283">MCGKGSLAFILNTEQSAPQPQMTSSAPNSPHQPRGWLSAPMTCDPESRAVMKRLSSFNRLSISNLLAPEQEEQLGAQLPAKTPKRRKIVGCKMDGCKSRALTRGLCMRHGGGSRCRHPGCNNGAKLRNLCFQHGGSTTCLEPNCANAAKRFGYCWTHGGAYMCSHPSCQKFAAQGGLCWAHGGGNRCRIDGCSKRSYKQYDYRCKEHASELQL</sequence>
<comment type="caution">
    <text evidence="3">The sequence shown here is derived from an EMBL/GenBank/DDBJ whole genome shotgun (WGS) entry which is preliminary data.</text>
</comment>
<dbReference type="InterPro" id="IPR056866">
    <property type="entry name" value="Znf_WRKY19"/>
</dbReference>
<protein>
    <recommendedName>
        <fullName evidence="2">WRKY19-like zinc finger domain-containing protein</fullName>
    </recommendedName>
</protein>
<organism evidence="3 4">
    <name type="scientific">Pythium oligandrum</name>
    <name type="common">Mycoparasitic fungus</name>
    <dbReference type="NCBI Taxonomy" id="41045"/>
    <lineage>
        <taxon>Eukaryota</taxon>
        <taxon>Sar</taxon>
        <taxon>Stramenopiles</taxon>
        <taxon>Oomycota</taxon>
        <taxon>Peronosporomycetes</taxon>
        <taxon>Pythiales</taxon>
        <taxon>Pythiaceae</taxon>
        <taxon>Pythium</taxon>
    </lineage>
</organism>
<name>A0A8K1CE95_PYTOL</name>